<dbReference type="InterPro" id="IPR008422">
    <property type="entry name" value="KN_HD"/>
</dbReference>
<dbReference type="InterPro" id="IPR001356">
    <property type="entry name" value="HD"/>
</dbReference>
<dbReference type="InterPro" id="IPR003893">
    <property type="entry name" value="Iroquois_homeo"/>
</dbReference>
<evidence type="ECO:0000256" key="7">
    <source>
        <dbReference type="SAM" id="MobiDB-lite"/>
    </source>
</evidence>
<feature type="DNA-binding region" description="Homeobox" evidence="6">
    <location>
        <begin position="110"/>
        <end position="172"/>
    </location>
</feature>
<dbReference type="AlphaFoldDB" id="A0A3B5AQY7"/>
<dbReference type="InterPro" id="IPR009057">
    <property type="entry name" value="Homeodomain-like_sf"/>
</dbReference>
<keyword evidence="4 6" id="KW-0371">Homeobox</keyword>
<dbReference type="SMART" id="SM00389">
    <property type="entry name" value="HOX"/>
    <property type="match status" value="1"/>
</dbReference>
<keyword evidence="3 6" id="KW-0238">DNA-binding</keyword>
<accession>A0A3B5AQY7</accession>
<evidence type="ECO:0000256" key="4">
    <source>
        <dbReference type="ARBA" id="ARBA00023155"/>
    </source>
</evidence>
<feature type="compositionally biased region" description="Basic and acidic residues" evidence="7">
    <location>
        <begin position="260"/>
        <end position="269"/>
    </location>
</feature>
<organism evidence="9">
    <name type="scientific">Stegastes partitus</name>
    <name type="common">bicolor damselfish</name>
    <dbReference type="NCBI Taxonomy" id="144197"/>
    <lineage>
        <taxon>Eukaryota</taxon>
        <taxon>Metazoa</taxon>
        <taxon>Chordata</taxon>
        <taxon>Craniata</taxon>
        <taxon>Vertebrata</taxon>
        <taxon>Euteleostomi</taxon>
        <taxon>Actinopterygii</taxon>
        <taxon>Neopterygii</taxon>
        <taxon>Teleostei</taxon>
        <taxon>Neoteleostei</taxon>
        <taxon>Acanthomorphata</taxon>
        <taxon>Ovalentaria</taxon>
        <taxon>Pomacentridae</taxon>
        <taxon>Stegastes</taxon>
    </lineage>
</organism>
<protein>
    <submittedName>
        <fullName evidence="9">Iroquois-class homeodomain protein irx-4-B-like</fullName>
    </submittedName>
</protein>
<name>A0A3B5AQY7_9TELE</name>
<evidence type="ECO:0000256" key="2">
    <source>
        <dbReference type="ARBA" id="ARBA00008446"/>
    </source>
</evidence>
<dbReference type="PROSITE" id="PS50071">
    <property type="entry name" value="HOMEOBOX_2"/>
    <property type="match status" value="1"/>
</dbReference>
<comment type="similarity">
    <text evidence="2">Belongs to the TALE/IRO homeobox family.</text>
</comment>
<dbReference type="GeneTree" id="ENSGT00940000165426"/>
<sequence length="428" mass="47422">DFHFLMTSSSLAGCLEAGTPPSHSVLRSPGHQLTPGTGIGVYSGPYPKSQSYYNTCASDALYSRVSGPLDSKEGAASVHVGTSQTPAYYPYEYTFGQYPYDRYGYSCSDGASRRKNATRETTSTLKAWLQEHQKNPYPTKGEKIMLAIITRMTLTQVSTWFANARRRLKKENKVTWSPRACKSSDDRGCEDDSDEAEKPPKSDKDLPGKQGLNLQSDLEDFDLLESDASDCEPKAQFLPEDNEANPNTDLPHGHLTHNSDPLHGKERLSPDCPKLTPVHHQNSSFYLNPDLRNTDAKPKIWSIAHTAVSLDTSLQPEYPPCMLSSAGSSSPGYPTNMALTKADRQQESPVATLREWVDGVFHDPPFQHSGNLIFPNCLTTYRLLRSSSTIGRHRALPPAVRMYGSHTPEKYTVLYTCTIACTCTESQK</sequence>
<proteinExistence type="inferred from homology"/>
<dbReference type="GO" id="GO:0000981">
    <property type="term" value="F:DNA-binding transcription factor activity, RNA polymerase II-specific"/>
    <property type="evidence" value="ECO:0007669"/>
    <property type="project" value="InterPro"/>
</dbReference>
<dbReference type="GO" id="GO:0000978">
    <property type="term" value="F:RNA polymerase II cis-regulatory region sequence-specific DNA binding"/>
    <property type="evidence" value="ECO:0007669"/>
    <property type="project" value="TreeGrafter"/>
</dbReference>
<dbReference type="SMART" id="SM00548">
    <property type="entry name" value="IRO"/>
    <property type="match status" value="1"/>
</dbReference>
<dbReference type="CDD" id="cd00086">
    <property type="entry name" value="homeodomain"/>
    <property type="match status" value="1"/>
</dbReference>
<evidence type="ECO:0000256" key="3">
    <source>
        <dbReference type="ARBA" id="ARBA00023125"/>
    </source>
</evidence>
<dbReference type="STRING" id="144197.ENSSPAP00000023280"/>
<evidence type="ECO:0000313" key="9">
    <source>
        <dbReference type="Ensembl" id="ENSSPAP00000023280.1"/>
    </source>
</evidence>
<evidence type="ECO:0000256" key="6">
    <source>
        <dbReference type="PROSITE-ProRule" id="PRU00108"/>
    </source>
</evidence>
<dbReference type="GO" id="GO:0030182">
    <property type="term" value="P:neuron differentiation"/>
    <property type="evidence" value="ECO:0007669"/>
    <property type="project" value="TreeGrafter"/>
</dbReference>
<dbReference type="PANTHER" id="PTHR11211">
    <property type="entry name" value="IROQUOIS-CLASS HOMEODOMAIN PROTEIN IRX"/>
    <property type="match status" value="1"/>
</dbReference>
<feature type="domain" description="Homeobox" evidence="8">
    <location>
        <begin position="108"/>
        <end position="171"/>
    </location>
</feature>
<feature type="region of interest" description="Disordered" evidence="7">
    <location>
        <begin position="237"/>
        <end position="269"/>
    </location>
</feature>
<dbReference type="PROSITE" id="PS00027">
    <property type="entry name" value="HOMEOBOX_1"/>
    <property type="match status" value="1"/>
</dbReference>
<dbReference type="Pfam" id="PF05920">
    <property type="entry name" value="Homeobox_KN"/>
    <property type="match status" value="1"/>
</dbReference>
<dbReference type="SUPFAM" id="SSF46689">
    <property type="entry name" value="Homeodomain-like"/>
    <property type="match status" value="1"/>
</dbReference>
<feature type="region of interest" description="Disordered" evidence="7">
    <location>
        <begin position="172"/>
        <end position="213"/>
    </location>
</feature>
<feature type="compositionally biased region" description="Basic and acidic residues" evidence="7">
    <location>
        <begin position="196"/>
        <end position="207"/>
    </location>
</feature>
<evidence type="ECO:0000256" key="1">
    <source>
        <dbReference type="ARBA" id="ARBA00004123"/>
    </source>
</evidence>
<reference evidence="9" key="1">
    <citation type="submission" date="2023-09" db="UniProtKB">
        <authorList>
            <consortium name="Ensembl"/>
        </authorList>
    </citation>
    <scope>IDENTIFICATION</scope>
</reference>
<dbReference type="InterPro" id="IPR017970">
    <property type="entry name" value="Homeobox_CS"/>
</dbReference>
<dbReference type="PANTHER" id="PTHR11211:SF16">
    <property type="entry name" value="IROQUOIS-CLASS HOMEODOMAIN PROTEIN IRX-4"/>
    <property type="match status" value="1"/>
</dbReference>
<dbReference type="Gene3D" id="1.10.10.60">
    <property type="entry name" value="Homeodomain-like"/>
    <property type="match status" value="1"/>
</dbReference>
<dbReference type="Ensembl" id="ENSSPAT00000023657.1">
    <property type="protein sequence ID" value="ENSSPAP00000023280.1"/>
    <property type="gene ID" value="ENSSPAG00000017522.1"/>
</dbReference>
<dbReference type="GO" id="GO:0005634">
    <property type="term" value="C:nucleus"/>
    <property type="evidence" value="ECO:0007669"/>
    <property type="project" value="UniProtKB-SubCell"/>
</dbReference>
<dbReference type="GO" id="GO:0048468">
    <property type="term" value="P:cell development"/>
    <property type="evidence" value="ECO:0007669"/>
    <property type="project" value="TreeGrafter"/>
</dbReference>
<keyword evidence="5 6" id="KW-0539">Nucleus</keyword>
<dbReference type="FunFam" id="1.10.10.60:FF:000003">
    <property type="entry name" value="Iroquois-class homeobox protein IRX"/>
    <property type="match status" value="1"/>
</dbReference>
<evidence type="ECO:0000259" key="8">
    <source>
        <dbReference type="PROSITE" id="PS50071"/>
    </source>
</evidence>
<comment type="subcellular location">
    <subcellularLocation>
        <location evidence="1 6">Nucleus</location>
    </subcellularLocation>
</comment>
<evidence type="ECO:0000256" key="5">
    <source>
        <dbReference type="ARBA" id="ARBA00023242"/>
    </source>
</evidence>